<dbReference type="KEGG" id="soy:115887606"/>
<name>A0A6J2YG26_SITOR</name>
<sequence length="145" mass="16416">MFNGLQKTESYNNYLLEFVEEIEDLLQNGFLWNGIIHPVQVRAIICDAPAMAFVKAIKSHGGYYCCSKCYIKGEAVATGNNTKIVYPDLHSEQRTNEAFRARKILPSGEDDTGHHMKKEPNVLQRPPIDMIKTFPVDKIMSLVKA</sequence>
<dbReference type="RefSeq" id="XP_030762933.1">
    <property type="nucleotide sequence ID" value="XM_030907073.1"/>
</dbReference>
<gene>
    <name evidence="2" type="primary">LOC115887606</name>
</gene>
<accession>A0A6J2YG26</accession>
<dbReference type="PANTHER" id="PTHR33053">
    <property type="entry name" value="PROTEIN, PUTATIVE-RELATED"/>
    <property type="match status" value="1"/>
</dbReference>
<keyword evidence="1" id="KW-1185">Reference proteome</keyword>
<dbReference type="Proteomes" id="UP000504635">
    <property type="component" value="Unplaced"/>
</dbReference>
<proteinExistence type="predicted"/>
<dbReference type="GeneID" id="115887606"/>
<reference evidence="2" key="1">
    <citation type="submission" date="2025-08" db="UniProtKB">
        <authorList>
            <consortium name="RefSeq"/>
        </authorList>
    </citation>
    <scope>IDENTIFICATION</scope>
    <source>
        <tissue evidence="2">Gonads</tissue>
    </source>
</reference>
<dbReference type="OrthoDB" id="6732743at2759"/>
<protein>
    <submittedName>
        <fullName evidence="2">Uncharacterized protein LOC115887606</fullName>
    </submittedName>
</protein>
<dbReference type="PANTHER" id="PTHR33053:SF25">
    <property type="entry name" value="TRANSPOSASE DOMAIN-CONTAINING PROTEIN"/>
    <property type="match status" value="1"/>
</dbReference>
<dbReference type="InParanoid" id="A0A6J2YG26"/>
<evidence type="ECO:0000313" key="1">
    <source>
        <dbReference type="Proteomes" id="UP000504635"/>
    </source>
</evidence>
<dbReference type="AlphaFoldDB" id="A0A6J2YG26"/>
<organism evidence="1 2">
    <name type="scientific">Sitophilus oryzae</name>
    <name type="common">Rice weevil</name>
    <name type="synonym">Curculio oryzae</name>
    <dbReference type="NCBI Taxonomy" id="7048"/>
    <lineage>
        <taxon>Eukaryota</taxon>
        <taxon>Metazoa</taxon>
        <taxon>Ecdysozoa</taxon>
        <taxon>Arthropoda</taxon>
        <taxon>Hexapoda</taxon>
        <taxon>Insecta</taxon>
        <taxon>Pterygota</taxon>
        <taxon>Neoptera</taxon>
        <taxon>Endopterygota</taxon>
        <taxon>Coleoptera</taxon>
        <taxon>Polyphaga</taxon>
        <taxon>Cucujiformia</taxon>
        <taxon>Curculionidae</taxon>
        <taxon>Dryophthorinae</taxon>
        <taxon>Sitophilus</taxon>
    </lineage>
</organism>
<evidence type="ECO:0000313" key="2">
    <source>
        <dbReference type="RefSeq" id="XP_030762933.1"/>
    </source>
</evidence>